<organism evidence="2 3">
    <name type="scientific">Pleuronectes platessa</name>
    <name type="common">European plaice</name>
    <dbReference type="NCBI Taxonomy" id="8262"/>
    <lineage>
        <taxon>Eukaryota</taxon>
        <taxon>Metazoa</taxon>
        <taxon>Chordata</taxon>
        <taxon>Craniata</taxon>
        <taxon>Vertebrata</taxon>
        <taxon>Euteleostomi</taxon>
        <taxon>Actinopterygii</taxon>
        <taxon>Neopterygii</taxon>
        <taxon>Teleostei</taxon>
        <taxon>Neoteleostei</taxon>
        <taxon>Acanthomorphata</taxon>
        <taxon>Carangaria</taxon>
        <taxon>Pleuronectiformes</taxon>
        <taxon>Pleuronectoidei</taxon>
        <taxon>Pleuronectidae</taxon>
        <taxon>Pleuronectes</taxon>
    </lineage>
</organism>
<sequence length="466" mass="50836">MVPLTRVSSCPERLLFLLLLLFFRRTALLFCQRRGRSSGPSGKWKKKKKKKKKKEKHQIPSATLGAQRVNFTHVFQQETRVRACGARARQTPRGGKVSLVNTRHAPEEKTHEGPEKRKNGNKNLEQLNICSRIIGLISVNNETKPVSVPSVGPGSETKSSASGAEDLLRVGLRKHMWDDLRPLISAGFICCVPPDLPLRPCSVLNQIRSTSYLIPTDPRSSCASVQSRVHRLVRGDEEETTGDLSSTYVLHSSKPAALQVHVFVLYVYGSSSSSRPLAHWEASRRVPAGSHMQNLRMDFSRPPGGGVLSLQPPASHHPAQVSSTETQPARIVRFQSVGRMRRLKHVNSRLALGEHGDVASFYQDLDSAVLLAPLCRRAAWWALIHLDPGGEWGGLGSRDEEGGLLCALALGALGALGSAAAGQLPLIDALEGPTGAEGPPSRTCLRILTTGGPLPWFRVTGPHMRD</sequence>
<dbReference type="AlphaFoldDB" id="A0A9N7W1L3"/>
<reference evidence="2" key="1">
    <citation type="submission" date="2020-03" db="EMBL/GenBank/DDBJ databases">
        <authorList>
            <person name="Weist P."/>
        </authorList>
    </citation>
    <scope>NUCLEOTIDE SEQUENCE</scope>
</reference>
<proteinExistence type="predicted"/>
<gene>
    <name evidence="2" type="ORF">PLEPLA_LOCUS47040</name>
</gene>
<protein>
    <submittedName>
        <fullName evidence="2">Uncharacterized protein</fullName>
    </submittedName>
</protein>
<keyword evidence="3" id="KW-1185">Reference proteome</keyword>
<feature type="region of interest" description="Disordered" evidence="1">
    <location>
        <begin position="34"/>
        <end position="63"/>
    </location>
</feature>
<evidence type="ECO:0000313" key="2">
    <source>
        <dbReference type="EMBL" id="CAB1459203.1"/>
    </source>
</evidence>
<feature type="compositionally biased region" description="Basic and acidic residues" evidence="1">
    <location>
        <begin position="104"/>
        <end position="118"/>
    </location>
</feature>
<feature type="region of interest" description="Disordered" evidence="1">
    <location>
        <begin position="85"/>
        <end position="122"/>
    </location>
</feature>
<dbReference type="EMBL" id="CADEAL010004421">
    <property type="protein sequence ID" value="CAB1459203.1"/>
    <property type="molecule type" value="Genomic_DNA"/>
</dbReference>
<feature type="compositionally biased region" description="Basic residues" evidence="1">
    <location>
        <begin position="43"/>
        <end position="56"/>
    </location>
</feature>
<evidence type="ECO:0000313" key="3">
    <source>
        <dbReference type="Proteomes" id="UP001153269"/>
    </source>
</evidence>
<dbReference type="Proteomes" id="UP001153269">
    <property type="component" value="Unassembled WGS sequence"/>
</dbReference>
<accession>A0A9N7W1L3</accession>
<evidence type="ECO:0000256" key="1">
    <source>
        <dbReference type="SAM" id="MobiDB-lite"/>
    </source>
</evidence>
<comment type="caution">
    <text evidence="2">The sequence shown here is derived from an EMBL/GenBank/DDBJ whole genome shotgun (WGS) entry which is preliminary data.</text>
</comment>
<name>A0A9N7W1L3_PLEPL</name>